<name>A0A517TUL5_9BACT</name>
<dbReference type="EMBL" id="CP036339">
    <property type="protein sequence ID" value="QDT72074.1"/>
    <property type="molecule type" value="Genomic_DNA"/>
</dbReference>
<sequence>MQLKIYVPRTIEIPTEYLPALAKRALDAMGEAGVDAQATRGALVRQAVMDGLLRELDGLRLDETTVDLYCDPQGEAPLEIDNRSLTMTELIDSLSAPKSAASPKRAEVADRLRGKEERIIPIRRAG</sequence>
<dbReference type="OrthoDB" id="272496at2"/>
<organism evidence="1 2">
    <name type="scientific">Lacipirellula limnantheis</name>
    <dbReference type="NCBI Taxonomy" id="2528024"/>
    <lineage>
        <taxon>Bacteria</taxon>
        <taxon>Pseudomonadati</taxon>
        <taxon>Planctomycetota</taxon>
        <taxon>Planctomycetia</taxon>
        <taxon>Pirellulales</taxon>
        <taxon>Lacipirellulaceae</taxon>
        <taxon>Lacipirellula</taxon>
    </lineage>
</organism>
<gene>
    <name evidence="1" type="ORF">I41_12400</name>
</gene>
<dbReference type="RefSeq" id="WP_145431675.1">
    <property type="nucleotide sequence ID" value="NZ_CP036339.1"/>
</dbReference>
<proteinExistence type="predicted"/>
<protein>
    <submittedName>
        <fullName evidence="1">Uncharacterized protein</fullName>
    </submittedName>
</protein>
<evidence type="ECO:0000313" key="2">
    <source>
        <dbReference type="Proteomes" id="UP000317909"/>
    </source>
</evidence>
<accession>A0A517TUL5</accession>
<dbReference type="Proteomes" id="UP000317909">
    <property type="component" value="Chromosome"/>
</dbReference>
<reference evidence="1 2" key="1">
    <citation type="submission" date="2019-02" db="EMBL/GenBank/DDBJ databases">
        <title>Deep-cultivation of Planctomycetes and their phenomic and genomic characterization uncovers novel biology.</title>
        <authorList>
            <person name="Wiegand S."/>
            <person name="Jogler M."/>
            <person name="Boedeker C."/>
            <person name="Pinto D."/>
            <person name="Vollmers J."/>
            <person name="Rivas-Marin E."/>
            <person name="Kohn T."/>
            <person name="Peeters S.H."/>
            <person name="Heuer A."/>
            <person name="Rast P."/>
            <person name="Oberbeckmann S."/>
            <person name="Bunk B."/>
            <person name="Jeske O."/>
            <person name="Meyerdierks A."/>
            <person name="Storesund J.E."/>
            <person name="Kallscheuer N."/>
            <person name="Luecker S."/>
            <person name="Lage O.M."/>
            <person name="Pohl T."/>
            <person name="Merkel B.J."/>
            <person name="Hornburger P."/>
            <person name="Mueller R.-W."/>
            <person name="Bruemmer F."/>
            <person name="Labrenz M."/>
            <person name="Spormann A.M."/>
            <person name="Op den Camp H."/>
            <person name="Overmann J."/>
            <person name="Amann R."/>
            <person name="Jetten M.S.M."/>
            <person name="Mascher T."/>
            <person name="Medema M.H."/>
            <person name="Devos D.P."/>
            <person name="Kaster A.-K."/>
            <person name="Ovreas L."/>
            <person name="Rohde M."/>
            <person name="Galperin M.Y."/>
            <person name="Jogler C."/>
        </authorList>
    </citation>
    <scope>NUCLEOTIDE SEQUENCE [LARGE SCALE GENOMIC DNA]</scope>
    <source>
        <strain evidence="1 2">I41</strain>
    </source>
</reference>
<dbReference type="KEGG" id="llh:I41_12400"/>
<evidence type="ECO:0000313" key="1">
    <source>
        <dbReference type="EMBL" id="QDT72074.1"/>
    </source>
</evidence>
<keyword evidence="2" id="KW-1185">Reference proteome</keyword>
<dbReference type="AlphaFoldDB" id="A0A517TUL5"/>